<keyword evidence="4" id="KW-1015">Disulfide bond</keyword>
<dbReference type="GO" id="GO:0006952">
    <property type="term" value="P:defense response"/>
    <property type="evidence" value="ECO:0007669"/>
    <property type="project" value="UniProtKB-ARBA"/>
</dbReference>
<dbReference type="AlphaFoldDB" id="A9NNG4"/>
<dbReference type="GO" id="GO:0005576">
    <property type="term" value="C:extracellular region"/>
    <property type="evidence" value="ECO:0007669"/>
    <property type="project" value="InterPro"/>
</dbReference>
<keyword evidence="5" id="KW-0611">Plant defense</keyword>
<dbReference type="SMART" id="SM00198">
    <property type="entry name" value="SCP"/>
    <property type="match status" value="1"/>
</dbReference>
<dbReference type="CDD" id="cd05381">
    <property type="entry name" value="CAP_PR-1"/>
    <property type="match status" value="1"/>
</dbReference>
<evidence type="ECO:0000256" key="6">
    <source>
        <dbReference type="SAM" id="SignalP"/>
    </source>
</evidence>
<keyword evidence="3 6" id="KW-0732">Signal</keyword>
<dbReference type="OMA" id="IVWNTTR"/>
<proteinExistence type="evidence at transcript level"/>
<dbReference type="FunFam" id="3.40.33.10:FF:000006">
    <property type="entry name" value="Putative pathogenesis-related protein 1"/>
    <property type="match status" value="1"/>
</dbReference>
<dbReference type="SUPFAM" id="SSF55797">
    <property type="entry name" value="PR-1-like"/>
    <property type="match status" value="1"/>
</dbReference>
<name>A9NNG4_PICSI</name>
<feature type="domain" description="SCP" evidence="7">
    <location>
        <begin position="39"/>
        <end position="171"/>
    </location>
</feature>
<dbReference type="InterPro" id="IPR035940">
    <property type="entry name" value="CAP_sf"/>
</dbReference>
<evidence type="ECO:0000313" key="8">
    <source>
        <dbReference type="EMBL" id="ABK22175.1"/>
    </source>
</evidence>
<organism evidence="8">
    <name type="scientific">Picea sitchensis</name>
    <name type="common">Sitka spruce</name>
    <name type="synonym">Pinus sitchensis</name>
    <dbReference type="NCBI Taxonomy" id="3332"/>
    <lineage>
        <taxon>Eukaryota</taxon>
        <taxon>Viridiplantae</taxon>
        <taxon>Streptophyta</taxon>
        <taxon>Embryophyta</taxon>
        <taxon>Tracheophyta</taxon>
        <taxon>Spermatophyta</taxon>
        <taxon>Pinopsida</taxon>
        <taxon>Pinidae</taxon>
        <taxon>Conifers I</taxon>
        <taxon>Pinales</taxon>
        <taxon>Pinaceae</taxon>
        <taxon>Picea</taxon>
    </lineage>
</organism>
<dbReference type="PRINTS" id="PR00838">
    <property type="entry name" value="V5ALLERGEN"/>
</dbReference>
<evidence type="ECO:0000256" key="4">
    <source>
        <dbReference type="ARBA" id="ARBA00023157"/>
    </source>
</evidence>
<dbReference type="InterPro" id="IPR014044">
    <property type="entry name" value="CAP_dom"/>
</dbReference>
<dbReference type="GO" id="GO:0051707">
    <property type="term" value="P:response to other organism"/>
    <property type="evidence" value="ECO:0007669"/>
    <property type="project" value="UniProtKB-ARBA"/>
</dbReference>
<dbReference type="InterPro" id="IPR001283">
    <property type="entry name" value="CRISP-related"/>
</dbReference>
<dbReference type="Gene3D" id="3.40.33.10">
    <property type="entry name" value="CAP"/>
    <property type="match status" value="1"/>
</dbReference>
<reference evidence="8" key="1">
    <citation type="journal article" date="2008" name="BMC Genomics">
        <title>A conifer genomics resource of 200,000 spruce (Picea spp.) ESTs and 6,464 high-quality, sequence-finished full-length cDNAs for Sitka spruce (Picea sitchensis).</title>
        <authorList>
            <person name="Ralph S.G."/>
            <person name="Chun H.J."/>
            <person name="Kolosova N."/>
            <person name="Cooper D."/>
            <person name="Oddy C."/>
            <person name="Ritland C.E."/>
            <person name="Kirkpatrick R."/>
            <person name="Moore R."/>
            <person name="Barber S."/>
            <person name="Holt R.A."/>
            <person name="Jones S.J."/>
            <person name="Marra M.A."/>
            <person name="Douglas C.J."/>
            <person name="Ritland K."/>
            <person name="Bohlmann J."/>
        </authorList>
    </citation>
    <scope>NUCLEOTIDE SEQUENCE</scope>
    <source>
        <tissue evidence="8">Bark</tissue>
    </source>
</reference>
<evidence type="ECO:0000256" key="1">
    <source>
        <dbReference type="ARBA" id="ARBA00003143"/>
    </source>
</evidence>
<dbReference type="EMBL" id="EF082822">
    <property type="protein sequence ID" value="ABK22175.1"/>
    <property type="molecule type" value="mRNA"/>
</dbReference>
<comment type="function">
    <text evidence="1">Probably involved in the defense reaction of plants against pathogens.</text>
</comment>
<feature type="signal peptide" evidence="6">
    <location>
        <begin position="1"/>
        <end position="23"/>
    </location>
</feature>
<dbReference type="Pfam" id="PF00188">
    <property type="entry name" value="CAP"/>
    <property type="match status" value="1"/>
</dbReference>
<dbReference type="InterPro" id="IPR002413">
    <property type="entry name" value="V5_allergen-like"/>
</dbReference>
<dbReference type="PANTHER" id="PTHR10334">
    <property type="entry name" value="CYSTEINE-RICH SECRETORY PROTEIN-RELATED"/>
    <property type="match status" value="1"/>
</dbReference>
<dbReference type="PROSITE" id="PS01009">
    <property type="entry name" value="CRISP_1"/>
    <property type="match status" value="1"/>
</dbReference>
<evidence type="ECO:0000256" key="5">
    <source>
        <dbReference type="ARBA" id="ARBA00023265"/>
    </source>
</evidence>
<dbReference type="PRINTS" id="PR00837">
    <property type="entry name" value="V5TPXLIKE"/>
</dbReference>
<keyword evidence="5" id="KW-0568">Pathogenesis-related protein</keyword>
<evidence type="ECO:0000256" key="3">
    <source>
        <dbReference type="ARBA" id="ARBA00022729"/>
    </source>
</evidence>
<sequence length="175" mass="19652">MENVVVYHFRSLLILLLVNLLLCLVPRAPTVSASSDNEDLVSQFLVPQNQARAQVGDPPLVWDENVASYAQAYANKRRGDCALKHSNGPFGENIFWGSGSDWQPKDAVAAWVGEDRFFNYHTHSCNGFEECGHYTQIVWKHSRTVGCARVICHDGDIFMTCNYNPPGNYIGQNPY</sequence>
<comment type="similarity">
    <text evidence="2">Belongs to the CRISP family.</text>
</comment>
<protein>
    <recommendedName>
        <fullName evidence="7">SCP domain-containing protein</fullName>
    </recommendedName>
</protein>
<evidence type="ECO:0000259" key="7">
    <source>
        <dbReference type="SMART" id="SM00198"/>
    </source>
</evidence>
<accession>A9NNG4</accession>
<feature type="chain" id="PRO_5002741172" description="SCP domain-containing protein" evidence="6">
    <location>
        <begin position="24"/>
        <end position="175"/>
    </location>
</feature>
<dbReference type="PROSITE" id="PS01010">
    <property type="entry name" value="CRISP_2"/>
    <property type="match status" value="1"/>
</dbReference>
<evidence type="ECO:0000256" key="2">
    <source>
        <dbReference type="ARBA" id="ARBA00009923"/>
    </source>
</evidence>
<dbReference type="InterPro" id="IPR018244">
    <property type="entry name" value="Allrgn_V5/Tpx1_CS"/>
</dbReference>